<name>A0A7V4ANX1_9DEIN</name>
<protein>
    <submittedName>
        <fullName evidence="2">Uncharacterized protein</fullName>
    </submittedName>
</protein>
<dbReference type="Gene3D" id="3.90.1570.30">
    <property type="match status" value="1"/>
</dbReference>
<gene>
    <name evidence="2" type="ORF">ENT80_09250</name>
    <name evidence="1" type="ORF">ENU54_03165</name>
</gene>
<organism evidence="2">
    <name type="scientific">Thermus tengchongensis</name>
    <dbReference type="NCBI Taxonomy" id="1214928"/>
    <lineage>
        <taxon>Bacteria</taxon>
        <taxon>Thermotogati</taxon>
        <taxon>Deinococcota</taxon>
        <taxon>Deinococci</taxon>
        <taxon>Thermales</taxon>
        <taxon>Thermaceae</taxon>
        <taxon>Thermus</taxon>
    </lineage>
</organism>
<dbReference type="EMBL" id="DTCX01000183">
    <property type="protein sequence ID" value="HGL49594.1"/>
    <property type="molecule type" value="Genomic_DNA"/>
</dbReference>
<evidence type="ECO:0000313" key="1">
    <source>
        <dbReference type="EMBL" id="HGL49594.1"/>
    </source>
</evidence>
<comment type="caution">
    <text evidence="2">The sequence shown here is derived from an EMBL/GenBank/DDBJ whole genome shotgun (WGS) entry which is preliminary data.</text>
</comment>
<sequence length="375" mass="43098">MSTQLSDVIQEIVDNLDRWKGLNEGQTTQVIILRLLQALGWNIWNPEEVVAQDTSAKGYRPDYILSVRRTPVLVLEVKGLDRTPNNEDRTQVVNYANAQNIRWAILTTGKQWEFFDNTLQAKAPEKRSLLFELDNPSAARYLERTLKRDLWEAKEASAKLARIVEEIRKEIETQQSLTRIEHKLRQALEEGYQHSEKGLRKAIEKELNANEQELAWAHFDRLLNRLLGGGTPTTASLPPLLHAFRQAVANRAKGPGDGGELPLRIWLNEEPIHTLASWRDFYGALVEALEKTGQNDILEDMRKQKDIVSSKLERRKRDGKPYEASAYKPLSQGQYLFVHLSAERIRKKIRDLLVLLNVPPGTFRVEYEGDFFTLP</sequence>
<dbReference type="EMBL" id="DTAB01000523">
    <property type="protein sequence ID" value="HGN86326.1"/>
    <property type="molecule type" value="Genomic_DNA"/>
</dbReference>
<reference evidence="2" key="1">
    <citation type="journal article" date="2020" name="mSystems">
        <title>Genome- and Community-Level Interaction Insights into Carbon Utilization and Element Cycling Functions of Hydrothermarchaeota in Hydrothermal Sediment.</title>
        <authorList>
            <person name="Zhou Z."/>
            <person name="Liu Y."/>
            <person name="Xu W."/>
            <person name="Pan J."/>
            <person name="Luo Z.H."/>
            <person name="Li M."/>
        </authorList>
    </citation>
    <scope>NUCLEOTIDE SEQUENCE [LARGE SCALE GENOMIC DNA]</scope>
    <source>
        <strain evidence="2">SpSt-611</strain>
        <strain evidence="1">SpSt-679</strain>
    </source>
</reference>
<dbReference type="AlphaFoldDB" id="A0A7V4ANX1"/>
<proteinExistence type="predicted"/>
<evidence type="ECO:0000313" key="2">
    <source>
        <dbReference type="EMBL" id="HGN86326.1"/>
    </source>
</evidence>
<accession>A0A7V4ANX1</accession>